<feature type="transmembrane region" description="Helical" evidence="1">
    <location>
        <begin position="171"/>
        <end position="190"/>
    </location>
</feature>
<name>A0ABX8AM74_9HYPH</name>
<feature type="transmembrane region" description="Helical" evidence="1">
    <location>
        <begin position="58"/>
        <end position="77"/>
    </location>
</feature>
<feature type="transmembrane region" description="Helical" evidence="1">
    <location>
        <begin position="251"/>
        <end position="271"/>
    </location>
</feature>
<organism evidence="2 3">
    <name type="scientific">Pseudovibrio brasiliensis</name>
    <dbReference type="NCBI Taxonomy" id="1898042"/>
    <lineage>
        <taxon>Bacteria</taxon>
        <taxon>Pseudomonadati</taxon>
        <taxon>Pseudomonadota</taxon>
        <taxon>Alphaproteobacteria</taxon>
        <taxon>Hyphomicrobiales</taxon>
        <taxon>Stappiaceae</taxon>
        <taxon>Pseudovibrio</taxon>
    </lineage>
</organism>
<keyword evidence="1" id="KW-0472">Membrane</keyword>
<keyword evidence="1" id="KW-0812">Transmembrane</keyword>
<reference evidence="2 3" key="1">
    <citation type="journal article" date="2021" name="Angew. Chem. Int. Ed. Engl.">
        <title>A novel family of nonribosomal peptides modulate collective behavior in Pseudovibrio bacteria isolated from marine sponges.</title>
        <authorList>
            <person name="Ioca L.P."/>
            <person name="Dai Y."/>
            <person name="Kunakom S."/>
            <person name="Diaz-Espinosa J."/>
            <person name="Krunic A."/>
            <person name="Crnkovic C.M."/>
            <person name="Orjala J."/>
            <person name="Sanchez L.M."/>
            <person name="Ferreira A.G."/>
            <person name="Berlinck R.G.S."/>
            <person name="Eustaquio A.S."/>
        </authorList>
    </citation>
    <scope>NUCLEOTIDE SEQUENCE [LARGE SCALE GENOMIC DNA]</scope>
    <source>
        <strain evidence="2 3">Ab134</strain>
    </source>
</reference>
<feature type="transmembrane region" description="Helical" evidence="1">
    <location>
        <begin position="384"/>
        <end position="405"/>
    </location>
</feature>
<feature type="transmembrane region" description="Helical" evidence="1">
    <location>
        <begin position="331"/>
        <end position="352"/>
    </location>
</feature>
<evidence type="ECO:0000313" key="2">
    <source>
        <dbReference type="EMBL" id="QUS55708.1"/>
    </source>
</evidence>
<sequence>MLNSVVVFVAMLLGLLVLFSHRVRVSEKWQATVTPLASIIGSGFLVSVPIIAKEIGHWAIIGISGLILAAYCVGAVIRFNILHTEQIVEQQQQEGRIRLTTSLEKLSQLTLAFAYFISIAYYLVLLGNFLLKGFGYEHREIANWIGTVLTVFIGLVGFSGGLHLVERVEKYAVSLNLTVIFGLLVGLLFYNGELAFSGQWEVRDGLKAVGLEKVQIMLGLLIVVQGFETSKFIGDEYSPKMRAETMRNAQMYSAVIYLCFFALLTVLFPLLKNDESVSGIITLVGHVAIVLPLLLTLGAVASQFGASVADSIGSAGLLEDVTNRRVKIRHAYPFITFVSVTLIWSTDILHIITLSSRAFALFYMLQCCVALTALWQLKGMRNRVGMFWFTGATGLLCALVVLFGIPSGV</sequence>
<dbReference type="RefSeq" id="WP_075701676.1">
    <property type="nucleotide sequence ID" value="NZ_CP074126.1"/>
</dbReference>
<evidence type="ECO:0000256" key="1">
    <source>
        <dbReference type="SAM" id="Phobius"/>
    </source>
</evidence>
<evidence type="ECO:0000313" key="3">
    <source>
        <dbReference type="Proteomes" id="UP000680706"/>
    </source>
</evidence>
<gene>
    <name evidence="2" type="ORF">KGB56_20820</name>
</gene>
<feature type="transmembrane region" description="Helical" evidence="1">
    <location>
        <begin position="112"/>
        <end position="131"/>
    </location>
</feature>
<accession>A0ABX8AM74</accession>
<dbReference type="EMBL" id="CP074126">
    <property type="protein sequence ID" value="QUS55708.1"/>
    <property type="molecule type" value="Genomic_DNA"/>
</dbReference>
<dbReference type="Proteomes" id="UP000680706">
    <property type="component" value="Chromosome"/>
</dbReference>
<protein>
    <submittedName>
        <fullName evidence="2">Uncharacterized protein</fullName>
    </submittedName>
</protein>
<proteinExistence type="predicted"/>
<keyword evidence="1" id="KW-1133">Transmembrane helix</keyword>
<feature type="transmembrane region" description="Helical" evidence="1">
    <location>
        <begin position="143"/>
        <end position="165"/>
    </location>
</feature>
<keyword evidence="3" id="KW-1185">Reference proteome</keyword>
<feature type="transmembrane region" description="Helical" evidence="1">
    <location>
        <begin position="277"/>
        <end position="301"/>
    </location>
</feature>
<dbReference type="Gene3D" id="1.20.1740.10">
    <property type="entry name" value="Amino acid/polyamine transporter I"/>
    <property type="match status" value="1"/>
</dbReference>
<feature type="transmembrane region" description="Helical" evidence="1">
    <location>
        <begin position="32"/>
        <end position="51"/>
    </location>
</feature>
<feature type="transmembrane region" description="Helical" evidence="1">
    <location>
        <begin position="358"/>
        <end position="377"/>
    </location>
</feature>